<keyword evidence="1" id="KW-0812">Transmembrane</keyword>
<keyword evidence="1" id="KW-1133">Transmembrane helix</keyword>
<gene>
    <name evidence="2" type="ORF">CTEN0397_LOCUS12025</name>
</gene>
<evidence type="ECO:0000313" key="2">
    <source>
        <dbReference type="EMBL" id="CAD8940959.1"/>
    </source>
</evidence>
<keyword evidence="1" id="KW-0472">Membrane</keyword>
<proteinExistence type="predicted"/>
<feature type="transmembrane region" description="Helical" evidence="1">
    <location>
        <begin position="45"/>
        <end position="67"/>
    </location>
</feature>
<dbReference type="AlphaFoldDB" id="A0A7S1GP18"/>
<evidence type="ECO:0000256" key="1">
    <source>
        <dbReference type="SAM" id="Phobius"/>
    </source>
</evidence>
<protein>
    <submittedName>
        <fullName evidence="2">Uncharacterized protein</fullName>
    </submittedName>
</protein>
<sequence>MTMIAAAMTPYVLGLFFPRMMFKNFFVAIYRDEVKDEPEVRNAEIYWKLMFAAQGLVQTILLFVEAMKERSAKQLLRDSYVAWAIFYICATLKIRWERSEPRNYLENPFFIQAWHILVTIVLLADVFIRPGVRGFVKGLFV</sequence>
<feature type="transmembrane region" description="Helical" evidence="1">
    <location>
        <begin position="79"/>
        <end position="96"/>
    </location>
</feature>
<feature type="transmembrane region" description="Helical" evidence="1">
    <location>
        <begin position="108"/>
        <end position="128"/>
    </location>
</feature>
<dbReference type="EMBL" id="HBFW01018768">
    <property type="protein sequence ID" value="CAD8940959.1"/>
    <property type="molecule type" value="Transcribed_RNA"/>
</dbReference>
<organism evidence="2">
    <name type="scientific">Cyclophora tenuis</name>
    <name type="common">Marine diatom</name>
    <dbReference type="NCBI Taxonomy" id="216820"/>
    <lineage>
        <taxon>Eukaryota</taxon>
        <taxon>Sar</taxon>
        <taxon>Stramenopiles</taxon>
        <taxon>Ochrophyta</taxon>
        <taxon>Bacillariophyta</taxon>
        <taxon>Fragilariophyceae</taxon>
        <taxon>Fragilariophycidae</taxon>
        <taxon>Cyclophorales</taxon>
        <taxon>Cyclophoraceae</taxon>
        <taxon>Cyclophora</taxon>
    </lineage>
</organism>
<feature type="transmembrane region" description="Helical" evidence="1">
    <location>
        <begin position="12"/>
        <end position="30"/>
    </location>
</feature>
<reference evidence="2" key="1">
    <citation type="submission" date="2021-01" db="EMBL/GenBank/DDBJ databases">
        <authorList>
            <person name="Corre E."/>
            <person name="Pelletier E."/>
            <person name="Niang G."/>
            <person name="Scheremetjew M."/>
            <person name="Finn R."/>
            <person name="Kale V."/>
            <person name="Holt S."/>
            <person name="Cochrane G."/>
            <person name="Meng A."/>
            <person name="Brown T."/>
            <person name="Cohen L."/>
        </authorList>
    </citation>
    <scope>NUCLEOTIDE SEQUENCE</scope>
    <source>
        <strain evidence="2">ECT3854</strain>
    </source>
</reference>
<name>A0A7S1GP18_CYCTE</name>
<accession>A0A7S1GP18</accession>